<feature type="signal peptide" evidence="2">
    <location>
        <begin position="1"/>
        <end position="21"/>
    </location>
</feature>
<dbReference type="InterPro" id="IPR011990">
    <property type="entry name" value="TPR-like_helical_dom_sf"/>
</dbReference>
<evidence type="ECO:0000256" key="2">
    <source>
        <dbReference type="SAM" id="SignalP"/>
    </source>
</evidence>
<dbReference type="InterPro" id="IPR019734">
    <property type="entry name" value="TPR_rpt"/>
</dbReference>
<evidence type="ECO:0000313" key="5">
    <source>
        <dbReference type="Proteomes" id="UP000732105"/>
    </source>
</evidence>
<proteinExistence type="predicted"/>
<dbReference type="Proteomes" id="UP000732105">
    <property type="component" value="Unassembled WGS sequence"/>
</dbReference>
<accession>A0ABX1WUB1</accession>
<organism evidence="4 5">
    <name type="scientific">Marinifilum caeruleilacunae</name>
    <dbReference type="NCBI Taxonomy" id="2499076"/>
    <lineage>
        <taxon>Bacteria</taxon>
        <taxon>Pseudomonadati</taxon>
        <taxon>Bacteroidota</taxon>
        <taxon>Bacteroidia</taxon>
        <taxon>Marinilabiliales</taxon>
        <taxon>Marinifilaceae</taxon>
    </lineage>
</organism>
<dbReference type="PANTHER" id="PTHR46825:SF8">
    <property type="entry name" value="BETA-LACTAMASE-RELATED"/>
    <property type="match status" value="1"/>
</dbReference>
<sequence length="487" mass="54489">MKKYIIILNLFLWAVHFNGNAQNQVFTEELKKNVKQRVEKGINTGIVIGVVTANGTSFYSCGVKSLETKEPVDEYSIFEIGSITKTFTGILLANEVIKGELSLNTPLQNLLPEGIKAPCRNGNSIKLFHLANHSSSLPRTPNNFAITEPENKYANLTVQQIYEFINTYELSYDIGTKFNYSNLGMGLLGNVLADKNNTSYEELMLENIANPLGMDNTRISLTPEMRKNLAKGHRIGVEVKNWDLPGMAGAGAIRSTAVDMLKYLAANMGIVKSKLYPAMQLSHKYSGSSIGDMTLGLGWVTMTVEGKEILWHNGGTGGYMSFMGFTKDGERGVVVLSNSAFMPDDIGIHLLSPKAKLRNPKPSIANELNKLIENEGIDSAIRVYTELKKNNAYDYNFSREELNKLGYRYLLKGKMREALAIFKINLEANPKDWNVYDSYAEALLKNNEKDKAVYYYKKSVELNPQNTNGLEELRKLGVKIEQKEKQD</sequence>
<dbReference type="InterPro" id="IPR001466">
    <property type="entry name" value="Beta-lactam-related"/>
</dbReference>
<dbReference type="PANTHER" id="PTHR46825">
    <property type="entry name" value="D-ALANYL-D-ALANINE-CARBOXYPEPTIDASE/ENDOPEPTIDASE AMPH"/>
    <property type="match status" value="1"/>
</dbReference>
<keyword evidence="4" id="KW-0378">Hydrolase</keyword>
<dbReference type="InterPro" id="IPR050491">
    <property type="entry name" value="AmpC-like"/>
</dbReference>
<dbReference type="SUPFAM" id="SSF56601">
    <property type="entry name" value="beta-lactamase/transpeptidase-like"/>
    <property type="match status" value="1"/>
</dbReference>
<feature type="repeat" description="TPR" evidence="1">
    <location>
        <begin position="433"/>
        <end position="466"/>
    </location>
</feature>
<protein>
    <submittedName>
        <fullName evidence="4">Serine hydrolase</fullName>
    </submittedName>
</protein>
<dbReference type="RefSeq" id="WP_171594958.1">
    <property type="nucleotide sequence ID" value="NZ_RZNH01000009.1"/>
</dbReference>
<dbReference type="Gene3D" id="1.25.40.10">
    <property type="entry name" value="Tetratricopeptide repeat domain"/>
    <property type="match status" value="1"/>
</dbReference>
<dbReference type="InterPro" id="IPR012338">
    <property type="entry name" value="Beta-lactam/transpept-like"/>
</dbReference>
<evidence type="ECO:0000313" key="4">
    <source>
        <dbReference type="EMBL" id="NOU59685.1"/>
    </source>
</evidence>
<name>A0ABX1WUB1_9BACT</name>
<dbReference type="SMART" id="SM00028">
    <property type="entry name" value="TPR"/>
    <property type="match status" value="2"/>
</dbReference>
<dbReference type="GO" id="GO:0016787">
    <property type="term" value="F:hydrolase activity"/>
    <property type="evidence" value="ECO:0007669"/>
    <property type="project" value="UniProtKB-KW"/>
</dbReference>
<reference evidence="4 5" key="1">
    <citation type="submission" date="2018-12" db="EMBL/GenBank/DDBJ databases">
        <title>Marinifilum JC070 sp. nov., a marine bacterium isolated from Yongle Blue Hole in the South China Sea.</title>
        <authorList>
            <person name="Fu T."/>
        </authorList>
    </citation>
    <scope>NUCLEOTIDE SEQUENCE [LARGE SCALE GENOMIC DNA]</scope>
    <source>
        <strain evidence="4 5">JC070</strain>
    </source>
</reference>
<dbReference type="Pfam" id="PF00144">
    <property type="entry name" value="Beta-lactamase"/>
    <property type="match status" value="1"/>
</dbReference>
<gene>
    <name evidence="4" type="ORF">ELS83_07625</name>
</gene>
<evidence type="ECO:0000259" key="3">
    <source>
        <dbReference type="Pfam" id="PF00144"/>
    </source>
</evidence>
<keyword evidence="2" id="KW-0732">Signal</keyword>
<keyword evidence="1" id="KW-0802">TPR repeat</keyword>
<comment type="caution">
    <text evidence="4">The sequence shown here is derived from an EMBL/GenBank/DDBJ whole genome shotgun (WGS) entry which is preliminary data.</text>
</comment>
<feature type="chain" id="PRO_5045303267" evidence="2">
    <location>
        <begin position="22"/>
        <end position="487"/>
    </location>
</feature>
<feature type="repeat" description="TPR" evidence="1">
    <location>
        <begin position="399"/>
        <end position="432"/>
    </location>
</feature>
<dbReference type="Gene3D" id="3.40.710.10">
    <property type="entry name" value="DD-peptidase/beta-lactamase superfamily"/>
    <property type="match status" value="1"/>
</dbReference>
<dbReference type="PROSITE" id="PS50005">
    <property type="entry name" value="TPR"/>
    <property type="match status" value="2"/>
</dbReference>
<dbReference type="EMBL" id="RZNH01000009">
    <property type="protein sequence ID" value="NOU59685.1"/>
    <property type="molecule type" value="Genomic_DNA"/>
</dbReference>
<feature type="domain" description="Beta-lactamase-related" evidence="3">
    <location>
        <begin position="31"/>
        <end position="342"/>
    </location>
</feature>
<dbReference type="SUPFAM" id="SSF48452">
    <property type="entry name" value="TPR-like"/>
    <property type="match status" value="1"/>
</dbReference>
<evidence type="ECO:0000256" key="1">
    <source>
        <dbReference type="PROSITE-ProRule" id="PRU00339"/>
    </source>
</evidence>
<keyword evidence="5" id="KW-1185">Reference proteome</keyword>